<dbReference type="PROSITE" id="PS50110">
    <property type="entry name" value="RESPONSE_REGULATORY"/>
    <property type="match status" value="1"/>
</dbReference>
<feature type="modified residue" description="4-aspartylphosphate" evidence="1">
    <location>
        <position position="66"/>
    </location>
</feature>
<dbReference type="AlphaFoldDB" id="A0A1I3MMB0"/>
<name>A0A1I3MMB0_9FLAO</name>
<dbReference type="SUPFAM" id="SSF52172">
    <property type="entry name" value="CheY-like"/>
    <property type="match status" value="1"/>
</dbReference>
<dbReference type="RefSeq" id="WP_090838779.1">
    <property type="nucleotide sequence ID" value="NZ_CANLBQ010000001.1"/>
</dbReference>
<evidence type="ECO:0000313" key="4">
    <source>
        <dbReference type="Proteomes" id="UP000199559"/>
    </source>
</evidence>
<dbReference type="CDD" id="cd00156">
    <property type="entry name" value="REC"/>
    <property type="match status" value="1"/>
</dbReference>
<protein>
    <submittedName>
        <fullName evidence="3">Response regulator receiver domain-containing protein</fullName>
    </submittedName>
</protein>
<dbReference type="Gene3D" id="3.40.50.2300">
    <property type="match status" value="1"/>
</dbReference>
<accession>A0A1I3MMB0</accession>
<dbReference type="PANTHER" id="PTHR44520">
    <property type="entry name" value="RESPONSE REGULATOR RCP1-RELATED"/>
    <property type="match status" value="1"/>
</dbReference>
<dbReference type="Pfam" id="PF00072">
    <property type="entry name" value="Response_reg"/>
    <property type="match status" value="1"/>
</dbReference>
<proteinExistence type="predicted"/>
<dbReference type="InterPro" id="IPR011006">
    <property type="entry name" value="CheY-like_superfamily"/>
</dbReference>
<dbReference type="InterPro" id="IPR052893">
    <property type="entry name" value="TCS_response_regulator"/>
</dbReference>
<dbReference type="STRING" id="1144750.SAMN05443431_103221"/>
<evidence type="ECO:0000256" key="1">
    <source>
        <dbReference type="PROSITE-ProRule" id="PRU00169"/>
    </source>
</evidence>
<reference evidence="4" key="1">
    <citation type="submission" date="2016-10" db="EMBL/GenBank/DDBJ databases">
        <authorList>
            <person name="Varghese N."/>
            <person name="Submissions S."/>
        </authorList>
    </citation>
    <scope>NUCLEOTIDE SEQUENCE [LARGE SCALE GENOMIC DNA]</scope>
    <source>
        <strain evidence="4">DSM 28881</strain>
    </source>
</reference>
<dbReference type="PANTHER" id="PTHR44520:SF2">
    <property type="entry name" value="RESPONSE REGULATOR RCP1"/>
    <property type="match status" value="1"/>
</dbReference>
<dbReference type="GO" id="GO:0000160">
    <property type="term" value="P:phosphorelay signal transduction system"/>
    <property type="evidence" value="ECO:0007669"/>
    <property type="project" value="InterPro"/>
</dbReference>
<organism evidence="3 4">
    <name type="scientific">Olleya namhaensis</name>
    <dbReference type="NCBI Taxonomy" id="1144750"/>
    <lineage>
        <taxon>Bacteria</taxon>
        <taxon>Pseudomonadati</taxon>
        <taxon>Bacteroidota</taxon>
        <taxon>Flavobacteriia</taxon>
        <taxon>Flavobacteriales</taxon>
        <taxon>Flavobacteriaceae</taxon>
    </lineage>
</organism>
<evidence type="ECO:0000259" key="2">
    <source>
        <dbReference type="PROSITE" id="PS50110"/>
    </source>
</evidence>
<dbReference type="SMART" id="SM00448">
    <property type="entry name" value="REC"/>
    <property type="match status" value="1"/>
</dbReference>
<feature type="domain" description="Response regulatory" evidence="2">
    <location>
        <begin position="9"/>
        <end position="136"/>
    </location>
</feature>
<dbReference type="InterPro" id="IPR001789">
    <property type="entry name" value="Sig_transdc_resp-reg_receiver"/>
</dbReference>
<gene>
    <name evidence="3" type="ORF">SAMN05443431_103221</name>
</gene>
<keyword evidence="1" id="KW-0597">Phosphoprotein</keyword>
<dbReference type="EMBL" id="FORM01000003">
    <property type="protein sequence ID" value="SFI98062.1"/>
    <property type="molecule type" value="Genomic_DNA"/>
</dbReference>
<dbReference type="Proteomes" id="UP000199559">
    <property type="component" value="Unassembled WGS sequence"/>
</dbReference>
<evidence type="ECO:0000313" key="3">
    <source>
        <dbReference type="EMBL" id="SFI98062.1"/>
    </source>
</evidence>
<sequence length="141" mass="16295">MQINFPVDFTLLIDDDKVINFYNEKIVNKHDDFNQVISVNSALKALKYLEDASKGLAIKPNLIFLDINMPAMNGWEFIEEYNKLDTDFTSSIKIILLTTSNNPDDYKRFKTIDLLEDFINKPLSASLLTNLIESHYKQKTV</sequence>
<keyword evidence="4" id="KW-1185">Reference proteome</keyword>